<evidence type="ECO:0000313" key="1">
    <source>
        <dbReference type="EMBL" id="JAH38844.1"/>
    </source>
</evidence>
<organism evidence="1">
    <name type="scientific">Anguilla anguilla</name>
    <name type="common">European freshwater eel</name>
    <name type="synonym">Muraena anguilla</name>
    <dbReference type="NCBI Taxonomy" id="7936"/>
    <lineage>
        <taxon>Eukaryota</taxon>
        <taxon>Metazoa</taxon>
        <taxon>Chordata</taxon>
        <taxon>Craniata</taxon>
        <taxon>Vertebrata</taxon>
        <taxon>Euteleostomi</taxon>
        <taxon>Actinopterygii</taxon>
        <taxon>Neopterygii</taxon>
        <taxon>Teleostei</taxon>
        <taxon>Anguilliformes</taxon>
        <taxon>Anguillidae</taxon>
        <taxon>Anguilla</taxon>
    </lineage>
</organism>
<name>A0A0E9SBT8_ANGAN</name>
<sequence>MIDLPKKEQRNQGQILWEL</sequence>
<reference evidence="1" key="2">
    <citation type="journal article" date="2015" name="Fish Shellfish Immunol.">
        <title>Early steps in the European eel (Anguilla anguilla)-Vibrio vulnificus interaction in the gills: Role of the RtxA13 toxin.</title>
        <authorList>
            <person name="Callol A."/>
            <person name="Pajuelo D."/>
            <person name="Ebbesson L."/>
            <person name="Teles M."/>
            <person name="MacKenzie S."/>
            <person name="Amaro C."/>
        </authorList>
    </citation>
    <scope>NUCLEOTIDE SEQUENCE</scope>
</reference>
<accession>A0A0E9SBT8</accession>
<proteinExistence type="predicted"/>
<dbReference type="EMBL" id="GBXM01069733">
    <property type="protein sequence ID" value="JAH38844.1"/>
    <property type="molecule type" value="Transcribed_RNA"/>
</dbReference>
<reference evidence="1" key="1">
    <citation type="submission" date="2014-11" db="EMBL/GenBank/DDBJ databases">
        <authorList>
            <person name="Amaro Gonzalez C."/>
        </authorList>
    </citation>
    <scope>NUCLEOTIDE SEQUENCE</scope>
</reference>
<protein>
    <submittedName>
        <fullName evidence="1">Uncharacterized protein</fullName>
    </submittedName>
</protein>
<dbReference type="AlphaFoldDB" id="A0A0E9SBT8"/>